<keyword evidence="8" id="KW-0378">Hydrolase</keyword>
<dbReference type="SFLD" id="SFLDS00057">
    <property type="entry name" value="Glutaminase/Asparaginase"/>
    <property type="match status" value="1"/>
</dbReference>
<feature type="binding site" evidence="4">
    <location>
        <position position="54"/>
    </location>
    <ligand>
        <name>substrate</name>
    </ligand>
</feature>
<dbReference type="InterPro" id="IPR020827">
    <property type="entry name" value="Asparaginase/glutaminase_AS1"/>
</dbReference>
<dbReference type="Proteomes" id="UP000823858">
    <property type="component" value="Unassembled WGS sequence"/>
</dbReference>
<dbReference type="Gene3D" id="3.40.50.40">
    <property type="match status" value="1"/>
</dbReference>
<proteinExistence type="inferred from homology"/>
<dbReference type="PROSITE" id="PS51732">
    <property type="entry name" value="ASN_GLN_ASE_3"/>
    <property type="match status" value="1"/>
</dbReference>
<dbReference type="EC" id="3.5.1.1" evidence="2"/>
<dbReference type="PROSITE" id="PS00144">
    <property type="entry name" value="ASN_GLN_ASE_1"/>
    <property type="match status" value="1"/>
</dbReference>
<gene>
    <name evidence="8" type="ORF">H9751_12255</name>
</gene>
<evidence type="ECO:0000256" key="1">
    <source>
        <dbReference type="ARBA" id="ARBA00010518"/>
    </source>
</evidence>
<evidence type="ECO:0000259" key="6">
    <source>
        <dbReference type="Pfam" id="PF00710"/>
    </source>
</evidence>
<dbReference type="EMBL" id="DWVP01000024">
    <property type="protein sequence ID" value="HJC86284.1"/>
    <property type="molecule type" value="Genomic_DNA"/>
</dbReference>
<evidence type="ECO:0000313" key="9">
    <source>
        <dbReference type="Proteomes" id="UP000823858"/>
    </source>
</evidence>
<dbReference type="InterPro" id="IPR027473">
    <property type="entry name" value="L-asparaginase_C"/>
</dbReference>
<comment type="caution">
    <text evidence="8">The sequence shown here is derived from an EMBL/GenBank/DDBJ whole genome shotgun (WGS) entry which is preliminary data.</text>
</comment>
<accession>A0A9D2QHP8</accession>
<dbReference type="Pfam" id="PF17763">
    <property type="entry name" value="Asparaginase_C"/>
    <property type="match status" value="1"/>
</dbReference>
<dbReference type="PIRSF" id="PIRSF500176">
    <property type="entry name" value="L_ASNase"/>
    <property type="match status" value="1"/>
</dbReference>
<feature type="active site" evidence="5">
    <location>
        <position position="13"/>
    </location>
</feature>
<reference evidence="8" key="2">
    <citation type="submission" date="2021-04" db="EMBL/GenBank/DDBJ databases">
        <authorList>
            <person name="Gilroy R."/>
        </authorList>
    </citation>
    <scope>NUCLEOTIDE SEQUENCE</scope>
    <source>
        <strain evidence="8">ChiHjej13B12-4958</strain>
    </source>
</reference>
<feature type="domain" description="L-asparaginase N-terminal" evidence="6">
    <location>
        <begin position="4"/>
        <end position="170"/>
    </location>
</feature>
<evidence type="ECO:0000256" key="4">
    <source>
        <dbReference type="PIRSR" id="PIRSR001220-2"/>
    </source>
</evidence>
<dbReference type="GO" id="GO:0004067">
    <property type="term" value="F:asparaginase activity"/>
    <property type="evidence" value="ECO:0007669"/>
    <property type="project" value="UniProtKB-UniRule"/>
</dbReference>
<dbReference type="SMART" id="SM00870">
    <property type="entry name" value="Asparaginase"/>
    <property type="match status" value="1"/>
</dbReference>
<reference evidence="8" key="1">
    <citation type="journal article" date="2021" name="PeerJ">
        <title>Extensive microbial diversity within the chicken gut microbiome revealed by metagenomics and culture.</title>
        <authorList>
            <person name="Gilroy R."/>
            <person name="Ravi A."/>
            <person name="Getino M."/>
            <person name="Pursley I."/>
            <person name="Horton D.L."/>
            <person name="Alikhan N.F."/>
            <person name="Baker D."/>
            <person name="Gharbi K."/>
            <person name="Hall N."/>
            <person name="Watson M."/>
            <person name="Adriaenssens E.M."/>
            <person name="Foster-Nyarko E."/>
            <person name="Jarju S."/>
            <person name="Secka A."/>
            <person name="Antonio M."/>
            <person name="Oren A."/>
            <person name="Chaudhuri R.R."/>
            <person name="La Ragione R."/>
            <person name="Hildebrand F."/>
            <person name="Pallen M.J."/>
        </authorList>
    </citation>
    <scope>NUCLEOTIDE SEQUENCE</scope>
    <source>
        <strain evidence="8">ChiHjej13B12-4958</strain>
    </source>
</reference>
<dbReference type="GO" id="GO:0006520">
    <property type="term" value="P:amino acid metabolic process"/>
    <property type="evidence" value="ECO:0007669"/>
    <property type="project" value="InterPro"/>
</dbReference>
<protein>
    <recommendedName>
        <fullName evidence="2">asparaginase</fullName>
        <ecNumber evidence="2">3.5.1.1</ecNumber>
    </recommendedName>
</protein>
<dbReference type="PIRSF" id="PIRSF001220">
    <property type="entry name" value="L-ASNase_gatD"/>
    <property type="match status" value="1"/>
</dbReference>
<feature type="active site" description="O-isoaspartyl threonine intermediate" evidence="3">
    <location>
        <position position="13"/>
    </location>
</feature>
<feature type="binding site" evidence="4">
    <location>
        <begin position="82"/>
        <end position="83"/>
    </location>
    <ligand>
        <name>substrate</name>
    </ligand>
</feature>
<name>A0A9D2QHP8_9CORY</name>
<feature type="domain" description="Asparaginase/glutaminase C-terminal" evidence="7">
    <location>
        <begin position="189"/>
        <end position="294"/>
    </location>
</feature>
<dbReference type="PANTHER" id="PTHR11707:SF28">
    <property type="entry name" value="60 KDA LYSOPHOSPHOLIPASE"/>
    <property type="match status" value="1"/>
</dbReference>
<evidence type="ECO:0000259" key="7">
    <source>
        <dbReference type="Pfam" id="PF17763"/>
    </source>
</evidence>
<organism evidence="8 9">
    <name type="scientific">Candidatus Corynebacterium faecigallinarum</name>
    <dbReference type="NCBI Taxonomy" id="2838528"/>
    <lineage>
        <taxon>Bacteria</taxon>
        <taxon>Bacillati</taxon>
        <taxon>Actinomycetota</taxon>
        <taxon>Actinomycetes</taxon>
        <taxon>Mycobacteriales</taxon>
        <taxon>Corynebacteriaceae</taxon>
        <taxon>Corynebacterium</taxon>
    </lineage>
</organism>
<evidence type="ECO:0000313" key="8">
    <source>
        <dbReference type="EMBL" id="HJC86284.1"/>
    </source>
</evidence>
<comment type="similarity">
    <text evidence="1">Belongs to the asparaginase 1 family.</text>
</comment>
<dbReference type="InterPro" id="IPR036152">
    <property type="entry name" value="Asp/glu_Ase-like_sf"/>
</dbReference>
<dbReference type="Pfam" id="PF00710">
    <property type="entry name" value="Asparaginase"/>
    <property type="match status" value="1"/>
</dbReference>
<dbReference type="AlphaFoldDB" id="A0A9D2QHP8"/>
<evidence type="ECO:0000256" key="5">
    <source>
        <dbReference type="PROSITE-ProRule" id="PRU10099"/>
    </source>
</evidence>
<evidence type="ECO:0000256" key="3">
    <source>
        <dbReference type="PIRSR" id="PIRSR001220-1"/>
    </source>
</evidence>
<sequence length="303" mass="30005">MNPHVTVLGTGGTIACTTDAAGDLVPTCSISTLLSHAGIAPEAVTARDVMQLDSSTMTLADLDALLVDIHSADGPVVLTHGTDSMEETAMAVDRLLGGPVVLTGAQRPADDASPEGPDGPRNLCDAVAAAATAESPVVALGGKVVPAYGVTKVHTTADEAFGSVGEPRPERLSSGAALSAGPAPLAGLRVDVVPAYQGAEASLVDTAVAAGADGIVVAAFGSGNVGVLFDGVRRALDAGIPVVVASRVPAGGVQLVYGGAGGGRAIARAGVRSAGKLSVPQARMELLCELAVRRAQQDQAQQA</sequence>
<dbReference type="SUPFAM" id="SSF53774">
    <property type="entry name" value="Glutaminase/Asparaginase"/>
    <property type="match status" value="1"/>
</dbReference>
<dbReference type="InterPro" id="IPR027474">
    <property type="entry name" value="L-asparaginase_N"/>
</dbReference>
<dbReference type="PANTHER" id="PTHR11707">
    <property type="entry name" value="L-ASPARAGINASE"/>
    <property type="match status" value="1"/>
</dbReference>
<dbReference type="Gene3D" id="3.40.50.1170">
    <property type="entry name" value="L-asparaginase, N-terminal domain"/>
    <property type="match status" value="1"/>
</dbReference>
<dbReference type="InterPro" id="IPR006034">
    <property type="entry name" value="Asparaginase/glutaminase-like"/>
</dbReference>
<evidence type="ECO:0000256" key="2">
    <source>
        <dbReference type="ARBA" id="ARBA00012920"/>
    </source>
</evidence>
<dbReference type="InterPro" id="IPR040919">
    <property type="entry name" value="Asparaginase_C"/>
</dbReference>
<dbReference type="InterPro" id="IPR037152">
    <property type="entry name" value="L-asparaginase_N_sf"/>
</dbReference>
<dbReference type="PRINTS" id="PR00139">
    <property type="entry name" value="ASNGLNASE"/>
</dbReference>